<dbReference type="Gene3D" id="3.40.630.30">
    <property type="match status" value="1"/>
</dbReference>
<dbReference type="STRING" id="1121302.SAMN02745163_03526"/>
<gene>
    <name evidence="2" type="ORF">SAMN02745163_03526</name>
</gene>
<dbReference type="PROSITE" id="PS51186">
    <property type="entry name" value="GNAT"/>
    <property type="match status" value="1"/>
</dbReference>
<dbReference type="InterPro" id="IPR016181">
    <property type="entry name" value="Acyl_CoA_acyltransferase"/>
</dbReference>
<keyword evidence="3" id="KW-1185">Reference proteome</keyword>
<dbReference type="Proteomes" id="UP000184310">
    <property type="component" value="Unassembled WGS sequence"/>
</dbReference>
<evidence type="ECO:0000313" key="3">
    <source>
        <dbReference type="Proteomes" id="UP000184310"/>
    </source>
</evidence>
<organism evidence="2 3">
    <name type="scientific">Clostridium cavendishii DSM 21758</name>
    <dbReference type="NCBI Taxonomy" id="1121302"/>
    <lineage>
        <taxon>Bacteria</taxon>
        <taxon>Bacillati</taxon>
        <taxon>Bacillota</taxon>
        <taxon>Clostridia</taxon>
        <taxon>Eubacteriales</taxon>
        <taxon>Clostridiaceae</taxon>
        <taxon>Clostridium</taxon>
    </lineage>
</organism>
<evidence type="ECO:0000313" key="2">
    <source>
        <dbReference type="EMBL" id="SHK26645.1"/>
    </source>
</evidence>
<dbReference type="AlphaFoldDB" id="A0A1M6R2B8"/>
<dbReference type="InterPro" id="IPR042573">
    <property type="entry name" value="GNAT_acetyltra_N"/>
</dbReference>
<accession>A0A1M6R2B8</accession>
<dbReference type="Gene3D" id="3.40.630.110">
    <property type="entry name" value="GNAT acetyltransferase-like"/>
    <property type="match status" value="1"/>
</dbReference>
<dbReference type="GO" id="GO:0016747">
    <property type="term" value="F:acyltransferase activity, transferring groups other than amino-acyl groups"/>
    <property type="evidence" value="ECO:0007669"/>
    <property type="project" value="InterPro"/>
</dbReference>
<dbReference type="Pfam" id="PF12746">
    <property type="entry name" value="GNAT_acetyltran"/>
    <property type="match status" value="1"/>
</dbReference>
<dbReference type="RefSeq" id="WP_072990977.1">
    <property type="nucleotide sequence ID" value="NZ_FQZB01000015.1"/>
</dbReference>
<dbReference type="SUPFAM" id="SSF55729">
    <property type="entry name" value="Acyl-CoA N-acyltransferases (Nat)"/>
    <property type="match status" value="1"/>
</dbReference>
<dbReference type="InterPro" id="IPR027365">
    <property type="entry name" value="GNAT_acetyltra_YdfB-like"/>
</dbReference>
<feature type="domain" description="N-acetyltransferase" evidence="1">
    <location>
        <begin position="134"/>
        <end position="264"/>
    </location>
</feature>
<dbReference type="EMBL" id="FQZB01000015">
    <property type="protein sequence ID" value="SHK26645.1"/>
    <property type="molecule type" value="Genomic_DNA"/>
</dbReference>
<proteinExistence type="predicted"/>
<reference evidence="2 3" key="1">
    <citation type="submission" date="2016-11" db="EMBL/GenBank/DDBJ databases">
        <authorList>
            <person name="Jaros S."/>
            <person name="Januszkiewicz K."/>
            <person name="Wedrychowicz H."/>
        </authorList>
    </citation>
    <scope>NUCLEOTIDE SEQUENCE [LARGE SCALE GENOMIC DNA]</scope>
    <source>
        <strain evidence="2 3">DSM 21758</strain>
    </source>
</reference>
<dbReference type="InterPro" id="IPR000182">
    <property type="entry name" value="GNAT_dom"/>
</dbReference>
<name>A0A1M6R2B8_9CLOT</name>
<dbReference type="OrthoDB" id="7054616at2"/>
<sequence>MIKLDSKEFKKITHLVKSQDELSVFSVINCENPGEIYVNNIDNPTSALIKTSECNLIAGNSNDEVFNSEVSSELDFWDQLVPDSCEWMDKIPTIHKNHFIRKYKRRHYVLFNDKFVDCNAPLKEGYILEKVDISFLRKNSFENSERILEILAENWSDDEKFKKYGTGYLIRNDKIIVSWSLSDCSFKKTIAIGIYTDERYRKNGFAKIAAAATIRDCFTKGYEKIDWLCVDSNKGSIATAEKLGFKIINQYYSFSSYPPIENLKDLSESEWHEWGEYLEDASKTEERLILECVYAYIKSNDVEKTINIMTNIKQKKIELDYLRFKNWIIKLQTYGICSNFTKNAWINFLDENIHLND</sequence>
<keyword evidence="2" id="KW-0808">Transferase</keyword>
<evidence type="ECO:0000259" key="1">
    <source>
        <dbReference type="PROSITE" id="PS51186"/>
    </source>
</evidence>
<protein>
    <submittedName>
        <fullName evidence="2">GNAT acetyltransferase</fullName>
    </submittedName>
</protein>